<evidence type="ECO:0000313" key="1">
    <source>
        <dbReference type="EMBL" id="SUA31570.1"/>
    </source>
</evidence>
<gene>
    <name evidence="1" type="ORF">NCTC1542_06925</name>
</gene>
<proteinExistence type="predicted"/>
<reference evidence="1 2" key="1">
    <citation type="submission" date="2018-06" db="EMBL/GenBank/DDBJ databases">
        <authorList>
            <consortium name="Pathogen Informatics"/>
            <person name="Doyle S."/>
        </authorList>
    </citation>
    <scope>NUCLEOTIDE SEQUENCE [LARGE SCALE GENOMIC DNA]</scope>
    <source>
        <strain evidence="1 2">NCTC1542</strain>
    </source>
</reference>
<name>A0A378WF73_MYCFO</name>
<organism evidence="1 2">
    <name type="scientific">Mycolicibacterium fortuitum</name>
    <name type="common">Mycobacterium fortuitum</name>
    <dbReference type="NCBI Taxonomy" id="1766"/>
    <lineage>
        <taxon>Bacteria</taxon>
        <taxon>Bacillati</taxon>
        <taxon>Actinomycetota</taxon>
        <taxon>Actinomycetes</taxon>
        <taxon>Mycobacteriales</taxon>
        <taxon>Mycobacteriaceae</taxon>
        <taxon>Mycolicibacterium</taxon>
    </lineage>
</organism>
<dbReference type="AlphaFoldDB" id="A0A378WF73"/>
<dbReference type="Proteomes" id="UP000255389">
    <property type="component" value="Unassembled WGS sequence"/>
</dbReference>
<accession>A0A378WF73</accession>
<evidence type="ECO:0000313" key="2">
    <source>
        <dbReference type="Proteomes" id="UP000255389"/>
    </source>
</evidence>
<dbReference type="EMBL" id="UGQY01000006">
    <property type="protein sequence ID" value="SUA31570.1"/>
    <property type="molecule type" value="Genomic_DNA"/>
</dbReference>
<sequence length="96" mass="10015">MTTKPFGEPSEDIVAKLLGQATEILNAEHAPTGDGAINYARACAEVANAYAARATAMSAAKTAEAAQTTVGILTQLQRTLGAMDEEFRAFVRRSGG</sequence>
<protein>
    <submittedName>
        <fullName evidence="1">Uncharacterized protein</fullName>
    </submittedName>
</protein>